<protein>
    <recommendedName>
        <fullName evidence="1">NAD(P)-binding domain-containing protein</fullName>
    </recommendedName>
</protein>
<dbReference type="Proteomes" id="UP000006039">
    <property type="component" value="Unassembled WGS sequence"/>
</dbReference>
<evidence type="ECO:0000313" key="4">
    <source>
        <dbReference type="Proteomes" id="UP000006039"/>
    </source>
</evidence>
<dbReference type="PANTHER" id="PTHR43162:SF1">
    <property type="entry name" value="PRESTALK A DIFFERENTIATION PROTEIN A"/>
    <property type="match status" value="1"/>
</dbReference>
<dbReference type="InterPro" id="IPR016040">
    <property type="entry name" value="NAD(P)-bd_dom"/>
</dbReference>
<dbReference type="PANTHER" id="PTHR43162">
    <property type="match status" value="1"/>
</dbReference>
<evidence type="ECO:0000313" key="3">
    <source>
        <dbReference type="EnsemblFungi" id="EJT82157"/>
    </source>
</evidence>
<sequence length="322" mass="33422">MASPKLIVFGPTGDIASVAALTARGLGAHVVLAMRDPSKPIPGLAAELEARGGFERVRADLADPDSVAAAVTTTGATRAVFYVDFASTDGMLATVRALHGAGVDSPVLISSASVHNRGVPLERLVTHGADEPIARAHAAVELSLRAVYGPGGYVALRPGFFASNSRRWLGGGQLASGRVTLDFPERVFDWIAPPDIGRVAAHVALRAGGAREVVAEAGGAEGIVLMGPRLLSGREGTQVIARAAGFGEVGIEEILDEDAAVRHMVEKQGLPEIFARTLAKHGVDYAMTEENTTVGPANVVKFGDGKITSLEGWAAAHKEAFN</sequence>
<dbReference type="HOGENOM" id="CLU_007383_10_0_1"/>
<dbReference type="OrthoDB" id="419598at2759"/>
<reference evidence="2" key="3">
    <citation type="submission" date="2010-09" db="EMBL/GenBank/DDBJ databases">
        <title>Annotation of Gaeumannomyces graminis var. tritici R3-111a-1.</title>
        <authorList>
            <consortium name="The Broad Institute Genome Sequencing Platform"/>
            <person name="Ma L.-J."/>
            <person name="Dead R."/>
            <person name="Young S.K."/>
            <person name="Zeng Q."/>
            <person name="Gargeya S."/>
            <person name="Fitzgerald M."/>
            <person name="Haas B."/>
            <person name="Abouelleil A."/>
            <person name="Alvarado L."/>
            <person name="Arachchi H.M."/>
            <person name="Berlin A."/>
            <person name="Brown A."/>
            <person name="Chapman S.B."/>
            <person name="Chen Z."/>
            <person name="Dunbar C."/>
            <person name="Freedman E."/>
            <person name="Gearin G."/>
            <person name="Gellesch M."/>
            <person name="Goldberg J."/>
            <person name="Griggs A."/>
            <person name="Gujja S."/>
            <person name="Heiman D."/>
            <person name="Howarth C."/>
            <person name="Larson L."/>
            <person name="Lui A."/>
            <person name="MacDonald P.J.P."/>
            <person name="Mehta T."/>
            <person name="Montmayeur A."/>
            <person name="Murphy C."/>
            <person name="Neiman D."/>
            <person name="Pearson M."/>
            <person name="Priest M."/>
            <person name="Roberts A."/>
            <person name="Saif S."/>
            <person name="Shea T."/>
            <person name="Shenoy N."/>
            <person name="Sisk P."/>
            <person name="Stolte C."/>
            <person name="Sykes S."/>
            <person name="Yandava C."/>
            <person name="Wortman J."/>
            <person name="Nusbaum C."/>
            <person name="Birren B."/>
        </authorList>
    </citation>
    <scope>NUCLEOTIDE SEQUENCE</scope>
    <source>
        <strain evidence="2">R3-111a-1</strain>
    </source>
</reference>
<feature type="domain" description="NAD(P)-binding" evidence="1">
    <location>
        <begin position="15"/>
        <end position="164"/>
    </location>
</feature>
<dbReference type="SUPFAM" id="SSF51735">
    <property type="entry name" value="NAD(P)-binding Rossmann-fold domains"/>
    <property type="match status" value="1"/>
</dbReference>
<organism evidence="2">
    <name type="scientific">Gaeumannomyces tritici (strain R3-111a-1)</name>
    <name type="common">Wheat and barley take-all root rot fungus</name>
    <name type="synonym">Gaeumannomyces graminis var. tritici</name>
    <dbReference type="NCBI Taxonomy" id="644352"/>
    <lineage>
        <taxon>Eukaryota</taxon>
        <taxon>Fungi</taxon>
        <taxon>Dikarya</taxon>
        <taxon>Ascomycota</taxon>
        <taxon>Pezizomycotina</taxon>
        <taxon>Sordariomycetes</taxon>
        <taxon>Sordariomycetidae</taxon>
        <taxon>Magnaporthales</taxon>
        <taxon>Magnaporthaceae</taxon>
        <taxon>Gaeumannomyces</taxon>
    </lineage>
</organism>
<dbReference type="EMBL" id="GL385395">
    <property type="protein sequence ID" value="EJT82157.1"/>
    <property type="molecule type" value="Genomic_DNA"/>
</dbReference>
<dbReference type="InterPro" id="IPR036291">
    <property type="entry name" value="NAD(P)-bd_dom_sf"/>
</dbReference>
<dbReference type="Pfam" id="PF13460">
    <property type="entry name" value="NAD_binding_10"/>
    <property type="match status" value="1"/>
</dbReference>
<keyword evidence="4" id="KW-1185">Reference proteome</keyword>
<reference evidence="3" key="5">
    <citation type="submission" date="2018-04" db="UniProtKB">
        <authorList>
            <consortium name="EnsemblFungi"/>
        </authorList>
    </citation>
    <scope>IDENTIFICATION</scope>
    <source>
        <strain evidence="3">R3-111a-1</strain>
    </source>
</reference>
<accession>J3NLI2</accession>
<dbReference type="RefSeq" id="XP_009218166.1">
    <property type="nucleotide sequence ID" value="XM_009219902.1"/>
</dbReference>
<proteinExistence type="predicted"/>
<dbReference type="EnsemblFungi" id="EJT82157">
    <property type="protein sequence ID" value="EJT82157"/>
    <property type="gene ID" value="GGTG_02131"/>
</dbReference>
<reference evidence="2" key="2">
    <citation type="submission" date="2010-07" db="EMBL/GenBank/DDBJ databases">
        <authorList>
            <consortium name="The Broad Institute Genome Sequencing Platform"/>
            <consortium name="Broad Institute Genome Sequencing Center for Infectious Disease"/>
            <person name="Ma L.-J."/>
            <person name="Dead R."/>
            <person name="Young S."/>
            <person name="Zeng Q."/>
            <person name="Koehrsen M."/>
            <person name="Alvarado L."/>
            <person name="Berlin A."/>
            <person name="Chapman S.B."/>
            <person name="Chen Z."/>
            <person name="Freedman E."/>
            <person name="Gellesch M."/>
            <person name="Goldberg J."/>
            <person name="Griggs A."/>
            <person name="Gujja S."/>
            <person name="Heilman E.R."/>
            <person name="Heiman D."/>
            <person name="Hepburn T."/>
            <person name="Howarth C."/>
            <person name="Jen D."/>
            <person name="Larson L."/>
            <person name="Mehta T."/>
            <person name="Neiman D."/>
            <person name="Pearson M."/>
            <person name="Roberts A."/>
            <person name="Saif S."/>
            <person name="Shea T."/>
            <person name="Shenoy N."/>
            <person name="Sisk P."/>
            <person name="Stolte C."/>
            <person name="Sykes S."/>
            <person name="Walk T."/>
            <person name="White J."/>
            <person name="Yandava C."/>
            <person name="Haas B."/>
            <person name="Nusbaum C."/>
            <person name="Birren B."/>
        </authorList>
    </citation>
    <scope>NUCLEOTIDE SEQUENCE</scope>
    <source>
        <strain evidence="2">R3-111a-1</strain>
    </source>
</reference>
<evidence type="ECO:0000259" key="1">
    <source>
        <dbReference type="Pfam" id="PF13460"/>
    </source>
</evidence>
<dbReference type="InterPro" id="IPR051604">
    <property type="entry name" value="Ergot_Alk_Oxidoreductase"/>
</dbReference>
<dbReference type="GeneID" id="20342589"/>
<dbReference type="AlphaFoldDB" id="J3NLI2"/>
<dbReference type="eggNOG" id="ENOG502RFKS">
    <property type="taxonomic scope" value="Eukaryota"/>
</dbReference>
<reference evidence="4" key="1">
    <citation type="submission" date="2010-07" db="EMBL/GenBank/DDBJ databases">
        <title>The genome sequence of Gaeumannomyces graminis var. tritici strain R3-111a-1.</title>
        <authorList>
            <consortium name="The Broad Institute Genome Sequencing Platform"/>
            <person name="Ma L.-J."/>
            <person name="Dead R."/>
            <person name="Young S."/>
            <person name="Zeng Q."/>
            <person name="Koehrsen M."/>
            <person name="Alvarado L."/>
            <person name="Berlin A."/>
            <person name="Chapman S.B."/>
            <person name="Chen Z."/>
            <person name="Freedman E."/>
            <person name="Gellesch M."/>
            <person name="Goldberg J."/>
            <person name="Griggs A."/>
            <person name="Gujja S."/>
            <person name="Heilman E.R."/>
            <person name="Heiman D."/>
            <person name="Hepburn T."/>
            <person name="Howarth C."/>
            <person name="Jen D."/>
            <person name="Larson L."/>
            <person name="Mehta T."/>
            <person name="Neiman D."/>
            <person name="Pearson M."/>
            <person name="Roberts A."/>
            <person name="Saif S."/>
            <person name="Shea T."/>
            <person name="Shenoy N."/>
            <person name="Sisk P."/>
            <person name="Stolte C."/>
            <person name="Sykes S."/>
            <person name="Walk T."/>
            <person name="White J."/>
            <person name="Yandava C."/>
            <person name="Haas B."/>
            <person name="Nusbaum C."/>
            <person name="Birren B."/>
        </authorList>
    </citation>
    <scope>NUCLEOTIDE SEQUENCE [LARGE SCALE GENOMIC DNA]</scope>
    <source>
        <strain evidence="4">R3-111a-1</strain>
    </source>
</reference>
<dbReference type="VEuPathDB" id="FungiDB:GGTG_02131"/>
<gene>
    <name evidence="3" type="primary">20342589</name>
    <name evidence="2" type="ORF">GGTG_02131</name>
</gene>
<reference evidence="3" key="4">
    <citation type="journal article" date="2015" name="G3 (Bethesda)">
        <title>Genome sequences of three phytopathogenic species of the Magnaporthaceae family of fungi.</title>
        <authorList>
            <person name="Okagaki L.H."/>
            <person name="Nunes C.C."/>
            <person name="Sailsbery J."/>
            <person name="Clay B."/>
            <person name="Brown D."/>
            <person name="John T."/>
            <person name="Oh Y."/>
            <person name="Young N."/>
            <person name="Fitzgerald M."/>
            <person name="Haas B.J."/>
            <person name="Zeng Q."/>
            <person name="Young S."/>
            <person name="Adiconis X."/>
            <person name="Fan L."/>
            <person name="Levin J.Z."/>
            <person name="Mitchell T.K."/>
            <person name="Okubara P.A."/>
            <person name="Farman M.L."/>
            <person name="Kohn L.M."/>
            <person name="Birren B."/>
            <person name="Ma L.-J."/>
            <person name="Dean R.A."/>
        </authorList>
    </citation>
    <scope>NUCLEOTIDE SEQUENCE</scope>
    <source>
        <strain evidence="3">R3-111a-1</strain>
    </source>
</reference>
<name>J3NLI2_GAET3</name>
<dbReference type="STRING" id="644352.J3NLI2"/>
<evidence type="ECO:0000313" key="2">
    <source>
        <dbReference type="EMBL" id="EJT82157.1"/>
    </source>
</evidence>
<dbReference type="Gene3D" id="3.40.50.720">
    <property type="entry name" value="NAD(P)-binding Rossmann-like Domain"/>
    <property type="match status" value="1"/>
</dbReference>